<dbReference type="EMBL" id="JACHEX010000001">
    <property type="protein sequence ID" value="MBB6061906.1"/>
    <property type="molecule type" value="Genomic_DNA"/>
</dbReference>
<organism evidence="1 2">
    <name type="scientific">Thermosipho japonicus</name>
    <dbReference type="NCBI Taxonomy" id="90323"/>
    <lineage>
        <taxon>Bacteria</taxon>
        <taxon>Thermotogati</taxon>
        <taxon>Thermotogota</taxon>
        <taxon>Thermotogae</taxon>
        <taxon>Thermotogales</taxon>
        <taxon>Fervidobacteriaceae</taxon>
        <taxon>Thermosipho</taxon>
    </lineage>
</organism>
<comment type="caution">
    <text evidence="1">The sequence shown here is derived from an EMBL/GenBank/DDBJ whole genome shotgun (WGS) entry which is preliminary data.</text>
</comment>
<evidence type="ECO:0000313" key="2">
    <source>
        <dbReference type="Proteomes" id="UP000555828"/>
    </source>
</evidence>
<keyword evidence="2" id="KW-1185">Reference proteome</keyword>
<name>A0A841GE63_9BACT</name>
<sequence length="191" mass="22061">MLSKKTFAAGIALLASVYEKLERITTDKFLSEQWYKMLADLTDEQFKYAIEVLVKTQKFAPTISEIREKATEFFHQDDLTPEEAWTMVYLDIHSRGYYNEPHYDDWKVEAAKNAIGWHTLCDMTEETKGVVRAHFMRIYENFKNREKTAEAIQNPQLAALVQALAASFAPKSSAPALFVPEEKKELERGEK</sequence>
<accession>A0A841GE63</accession>
<dbReference type="Proteomes" id="UP000555828">
    <property type="component" value="Unassembled WGS sequence"/>
</dbReference>
<dbReference type="Gene3D" id="1.10.8.200">
    <property type="entry name" value="Replisome organizer (g39p helicase loader/inhibitor protein)"/>
    <property type="match status" value="1"/>
</dbReference>
<proteinExistence type="predicted"/>
<evidence type="ECO:0000313" key="1">
    <source>
        <dbReference type="EMBL" id="MBB6061906.1"/>
    </source>
</evidence>
<dbReference type="RefSeq" id="WP_184618654.1">
    <property type="nucleotide sequence ID" value="NZ_JACHEX010000001.1"/>
</dbReference>
<evidence type="ECO:0008006" key="3">
    <source>
        <dbReference type="Google" id="ProtNLM"/>
    </source>
</evidence>
<protein>
    <recommendedName>
        <fullName evidence="3">Replicative helicase inhibitor G39P N-terminal domain-containing protein</fullName>
    </recommendedName>
</protein>
<gene>
    <name evidence="1" type="ORF">HNP65_000328</name>
</gene>
<dbReference type="AlphaFoldDB" id="A0A841GE63"/>
<reference evidence="1 2" key="1">
    <citation type="submission" date="2020-08" db="EMBL/GenBank/DDBJ databases">
        <title>Genomic Encyclopedia of Type Strains, Phase IV (KMG-IV): sequencing the most valuable type-strain genomes for metagenomic binning, comparative biology and taxonomic classification.</title>
        <authorList>
            <person name="Goeker M."/>
        </authorList>
    </citation>
    <scope>NUCLEOTIDE SEQUENCE [LARGE SCALE GENOMIC DNA]</scope>
    <source>
        <strain evidence="1 2">DSM 13481</strain>
    </source>
</reference>